<name>A0A0M9AC09_9HYME</name>
<dbReference type="Pfam" id="PF06294">
    <property type="entry name" value="CH_2"/>
    <property type="match status" value="1"/>
</dbReference>
<keyword evidence="3" id="KW-0969">Cilium</keyword>
<proteinExistence type="predicted"/>
<dbReference type="InterPro" id="IPR052111">
    <property type="entry name" value="Spermatogenesis_Ciliary_MAP"/>
</dbReference>
<dbReference type="InterPro" id="IPR010441">
    <property type="entry name" value="CH_2"/>
</dbReference>
<gene>
    <name evidence="3" type="ORF">WN51_06473</name>
</gene>
<dbReference type="GO" id="GO:0008017">
    <property type="term" value="F:microtubule binding"/>
    <property type="evidence" value="ECO:0007669"/>
    <property type="project" value="TreeGrafter"/>
</dbReference>
<organism evidence="3 4">
    <name type="scientific">Melipona quadrifasciata</name>
    <dbReference type="NCBI Taxonomy" id="166423"/>
    <lineage>
        <taxon>Eukaryota</taxon>
        <taxon>Metazoa</taxon>
        <taxon>Ecdysozoa</taxon>
        <taxon>Arthropoda</taxon>
        <taxon>Hexapoda</taxon>
        <taxon>Insecta</taxon>
        <taxon>Pterygota</taxon>
        <taxon>Neoptera</taxon>
        <taxon>Endopterygota</taxon>
        <taxon>Hymenoptera</taxon>
        <taxon>Apocrita</taxon>
        <taxon>Aculeata</taxon>
        <taxon>Apoidea</taxon>
        <taxon>Anthophila</taxon>
        <taxon>Apidae</taxon>
        <taxon>Melipona</taxon>
    </lineage>
</organism>
<feature type="domain" description="Calponin-homology (CH)" evidence="2">
    <location>
        <begin position="8"/>
        <end position="117"/>
    </location>
</feature>
<dbReference type="AlphaFoldDB" id="A0A0M9AC09"/>
<evidence type="ECO:0000313" key="4">
    <source>
        <dbReference type="Proteomes" id="UP000053105"/>
    </source>
</evidence>
<dbReference type="PANTHER" id="PTHR12509">
    <property type="entry name" value="SPERMATOGENESIS-ASSOCIATED 4-RELATED"/>
    <property type="match status" value="1"/>
</dbReference>
<evidence type="ECO:0000313" key="3">
    <source>
        <dbReference type="EMBL" id="KOX80059.1"/>
    </source>
</evidence>
<dbReference type="Proteomes" id="UP000053105">
    <property type="component" value="Unassembled WGS sequence"/>
</dbReference>
<evidence type="ECO:0000256" key="1">
    <source>
        <dbReference type="SAM" id="Coils"/>
    </source>
</evidence>
<dbReference type="OrthoDB" id="193300at2759"/>
<reference evidence="3 4" key="1">
    <citation type="submission" date="2015-07" db="EMBL/GenBank/DDBJ databases">
        <title>The genome of Melipona quadrifasciata.</title>
        <authorList>
            <person name="Pan H."/>
            <person name="Kapheim K."/>
        </authorList>
    </citation>
    <scope>NUCLEOTIDE SEQUENCE [LARGE SCALE GENOMIC DNA]</scope>
    <source>
        <strain evidence="3">0111107301</strain>
        <tissue evidence="3">Whole body</tissue>
    </source>
</reference>
<keyword evidence="1" id="KW-0175">Coiled coil</keyword>
<dbReference type="GO" id="GO:0051493">
    <property type="term" value="P:regulation of cytoskeleton organization"/>
    <property type="evidence" value="ECO:0007669"/>
    <property type="project" value="TreeGrafter"/>
</dbReference>
<feature type="coiled-coil region" evidence="1">
    <location>
        <begin position="155"/>
        <end position="182"/>
    </location>
</feature>
<dbReference type="FunFam" id="1.10.418.10:FF:000059">
    <property type="entry name" value="RIKEN cDNA 6430531B16 gene"/>
    <property type="match status" value="1"/>
</dbReference>
<dbReference type="PROSITE" id="PS50021">
    <property type="entry name" value="CH"/>
    <property type="match status" value="1"/>
</dbReference>
<dbReference type="EMBL" id="KQ435709">
    <property type="protein sequence ID" value="KOX80059.1"/>
    <property type="molecule type" value="Genomic_DNA"/>
</dbReference>
<dbReference type="STRING" id="166423.A0A0M9AC09"/>
<dbReference type="InterPro" id="IPR036872">
    <property type="entry name" value="CH_dom_sf"/>
</dbReference>
<protein>
    <submittedName>
        <fullName evidence="3">Sperm flagellar protein 1</fullName>
    </submittedName>
</protein>
<dbReference type="SUPFAM" id="SSF47576">
    <property type="entry name" value="Calponin-homology domain, CH-domain"/>
    <property type="match status" value="1"/>
</dbReference>
<dbReference type="PANTHER" id="PTHR12509:SF9">
    <property type="entry name" value="SPERM FLAGELLAR PROTEIN 1 ISOFORM X1"/>
    <property type="match status" value="1"/>
</dbReference>
<sequence length="337" mass="38696">MSVELESDANLEEIYTWIEQIPFSKPKKNLARDFSDGVFMAELLKRYYPRYVDIHNYIPGNSIAKKIDNWCTLNRKVLSKLDIKLGKDVIHQLANSQTGVIEKILIEVRAKILKDCNADRSSLYSEYEENEKQEVVKSVLNPEEIANKTVPRHVFVRLKQELEEKNELINMLHQKLSHLESLIKLKDQRITDLTSQIMKPVEQSITPRTATITYKSEFYIGALMLGGETKITPSPRTKSIEIFLLVVRLNLIRSRGSLTFIAGTWKFCLCGSGNTKEKEIDERKLLAHPPLLDRLKGLFRKPLAIVPCGALTLSWCNYYIWSSGYQPCFDSAPPKHL</sequence>
<evidence type="ECO:0000259" key="2">
    <source>
        <dbReference type="PROSITE" id="PS50021"/>
    </source>
</evidence>
<keyword evidence="4" id="KW-1185">Reference proteome</keyword>
<dbReference type="Gene3D" id="1.10.418.10">
    <property type="entry name" value="Calponin-like domain"/>
    <property type="match status" value="1"/>
</dbReference>
<accession>A0A0M9AC09</accession>
<dbReference type="GO" id="GO:0005930">
    <property type="term" value="C:axoneme"/>
    <property type="evidence" value="ECO:0007669"/>
    <property type="project" value="TreeGrafter"/>
</dbReference>
<keyword evidence="3" id="KW-0282">Flagellum</keyword>
<keyword evidence="3" id="KW-0966">Cell projection</keyword>
<dbReference type="InterPro" id="IPR001715">
    <property type="entry name" value="CH_dom"/>
</dbReference>